<dbReference type="Pfam" id="PF01363">
    <property type="entry name" value="FYVE"/>
    <property type="match status" value="1"/>
</dbReference>
<dbReference type="eggNOG" id="KOG1729">
    <property type="taxonomic scope" value="Eukaryota"/>
</dbReference>
<sequence>MATHAPFPAQTLANPGQISIYGHPSPTNSNTNTPANNSPTSPHLASATVLLPPQSRQIRPPKAPLYVPAVLRPTERPSRHQTSTTPTARDPSPITPPRSVHGSLDSLNEDPAPVEYKTKFHSRNNTVSKVAEDAWKKGERLGEVTGVPTRDHWKADSASQTCDSPTCRSSFGIFTRRHHCRHCGHVFCSSHTPYVVPLDQNARFHPEGSASRACDQCYKAYQRWEDCRAADMTRIQQKLDARHIHAQTQHEEQVDDSAEVPHRQTEFTVASSVPRDWNWSTF</sequence>
<dbReference type="CDD" id="cd15760">
    <property type="entry name" value="FYVE_scVPS27p_like"/>
    <property type="match status" value="1"/>
</dbReference>
<dbReference type="AlphaFoldDB" id="A0A093XU60"/>
<dbReference type="InterPro" id="IPR011011">
    <property type="entry name" value="Znf_FYVE_PHD"/>
</dbReference>
<dbReference type="SMART" id="SM00064">
    <property type="entry name" value="FYVE"/>
    <property type="match status" value="1"/>
</dbReference>
<evidence type="ECO:0000256" key="2">
    <source>
        <dbReference type="ARBA" id="ARBA00022771"/>
    </source>
</evidence>
<feature type="compositionally biased region" description="Low complexity" evidence="5">
    <location>
        <begin position="24"/>
        <end position="42"/>
    </location>
</feature>
<keyword evidence="3" id="KW-0862">Zinc</keyword>
<dbReference type="Gene3D" id="3.30.40.10">
    <property type="entry name" value="Zinc/RING finger domain, C3HC4 (zinc finger)"/>
    <property type="match status" value="1"/>
</dbReference>
<dbReference type="PROSITE" id="PS50178">
    <property type="entry name" value="ZF_FYVE"/>
    <property type="match status" value="1"/>
</dbReference>
<evidence type="ECO:0000256" key="5">
    <source>
        <dbReference type="SAM" id="MobiDB-lite"/>
    </source>
</evidence>
<accession>A0A093XU60</accession>
<dbReference type="InterPro" id="IPR000306">
    <property type="entry name" value="Znf_FYVE"/>
</dbReference>
<keyword evidence="1" id="KW-0479">Metal-binding</keyword>
<dbReference type="PANTHER" id="PTHR23164:SF30">
    <property type="entry name" value="EARLY ENDOSOME ANTIGEN 1"/>
    <property type="match status" value="1"/>
</dbReference>
<evidence type="ECO:0000256" key="4">
    <source>
        <dbReference type="PROSITE-ProRule" id="PRU00091"/>
    </source>
</evidence>
<feature type="domain" description="FYVE-type" evidence="6">
    <location>
        <begin position="167"/>
        <end position="222"/>
    </location>
</feature>
<organism evidence="7">
    <name type="scientific">Talaromyces marneffei PM1</name>
    <dbReference type="NCBI Taxonomy" id="1077442"/>
    <lineage>
        <taxon>Eukaryota</taxon>
        <taxon>Fungi</taxon>
        <taxon>Dikarya</taxon>
        <taxon>Ascomycota</taxon>
        <taxon>Pezizomycotina</taxon>
        <taxon>Eurotiomycetes</taxon>
        <taxon>Eurotiomycetidae</taxon>
        <taxon>Eurotiales</taxon>
        <taxon>Trichocomaceae</taxon>
        <taxon>Talaromyces</taxon>
        <taxon>Talaromyces sect. Talaromyces</taxon>
    </lineage>
</organism>
<dbReference type="InterPro" id="IPR017455">
    <property type="entry name" value="Znf_FYVE-rel"/>
</dbReference>
<reference evidence="7" key="2">
    <citation type="journal article" date="2014" name="PLoS Genet.">
        <title>Signature gene expression reveals novel clues to the molecular mechanisms of dimorphic transition in Penicillium marneffei.</title>
        <authorList>
            <person name="Yang E."/>
            <person name="Wang G."/>
            <person name="Cai J."/>
            <person name="Woo P.C."/>
            <person name="Lau S.K."/>
            <person name="Yuen K.-Y."/>
            <person name="Chow W.-N."/>
            <person name="Lin X."/>
        </authorList>
    </citation>
    <scope>NUCLEOTIDE SEQUENCE</scope>
    <source>
        <strain evidence="7">PM1</strain>
    </source>
</reference>
<evidence type="ECO:0000313" key="7">
    <source>
        <dbReference type="EMBL" id="KFX48803.1"/>
    </source>
</evidence>
<comment type="caution">
    <text evidence="7">The sequence shown here is derived from an EMBL/GenBank/DDBJ whole genome shotgun (WGS) entry which is preliminary data.</text>
</comment>
<dbReference type="PANTHER" id="PTHR23164">
    <property type="entry name" value="EARLY ENDOSOME ANTIGEN 1"/>
    <property type="match status" value="1"/>
</dbReference>
<proteinExistence type="predicted"/>
<reference key="1">
    <citation type="journal article" date="2014" name="PLoS Genet.">
        <title>Signature Gene Expression Reveals Novel Clues to the Molecular Mechanisms of Dimorphic Transition in Penicillium marneffei.</title>
        <authorList>
            <person name="Yang E."/>
            <person name="Wang G."/>
            <person name="Cai J."/>
            <person name="Woo P.C."/>
            <person name="Lau S.K."/>
            <person name="Yuen K.-Y."/>
            <person name="Chow W.-N."/>
            <person name="Lin X."/>
        </authorList>
    </citation>
    <scope>NUCLEOTIDE SEQUENCE [LARGE SCALE GENOMIC DNA]</scope>
    <source>
        <strain>PM1</strain>
    </source>
</reference>
<dbReference type="EMBL" id="JPOX01000011">
    <property type="protein sequence ID" value="KFX48803.1"/>
    <property type="molecule type" value="Genomic_DNA"/>
</dbReference>
<dbReference type="GO" id="GO:0008270">
    <property type="term" value="F:zinc ion binding"/>
    <property type="evidence" value="ECO:0007669"/>
    <property type="project" value="UniProtKB-KW"/>
</dbReference>
<evidence type="ECO:0000256" key="1">
    <source>
        <dbReference type="ARBA" id="ARBA00022723"/>
    </source>
</evidence>
<keyword evidence="2 4" id="KW-0863">Zinc-finger</keyword>
<evidence type="ECO:0000256" key="3">
    <source>
        <dbReference type="ARBA" id="ARBA00022833"/>
    </source>
</evidence>
<dbReference type="InterPro" id="IPR013083">
    <property type="entry name" value="Znf_RING/FYVE/PHD"/>
</dbReference>
<dbReference type="HOGENOM" id="CLU_082207_0_0_1"/>
<name>A0A093XU60_TALMA</name>
<protein>
    <submittedName>
        <fullName evidence="7">FYVE-type zinc finger-containing protein C9B6.03</fullName>
    </submittedName>
</protein>
<evidence type="ECO:0000259" key="6">
    <source>
        <dbReference type="PROSITE" id="PS50178"/>
    </source>
</evidence>
<feature type="region of interest" description="Disordered" evidence="5">
    <location>
        <begin position="1"/>
        <end position="111"/>
    </location>
</feature>
<gene>
    <name evidence="7" type="ORF">GQ26_0111820</name>
</gene>
<dbReference type="SUPFAM" id="SSF57903">
    <property type="entry name" value="FYVE/PHD zinc finger"/>
    <property type="match status" value="1"/>
</dbReference>